<comment type="caution">
    <text evidence="2">The sequence shown here is derived from an EMBL/GenBank/DDBJ whole genome shotgun (WGS) entry which is preliminary data.</text>
</comment>
<feature type="compositionally biased region" description="Polar residues" evidence="1">
    <location>
        <begin position="33"/>
        <end position="50"/>
    </location>
</feature>
<protein>
    <submittedName>
        <fullName evidence="2">Uncharacterized protein</fullName>
    </submittedName>
</protein>
<feature type="compositionally biased region" description="Low complexity" evidence="1">
    <location>
        <begin position="187"/>
        <end position="197"/>
    </location>
</feature>
<keyword evidence="3" id="KW-1185">Reference proteome</keyword>
<gene>
    <name evidence="2" type="ORF">K450DRAFT_243296</name>
</gene>
<feature type="compositionally biased region" description="Low complexity" evidence="1">
    <location>
        <begin position="1"/>
        <end position="10"/>
    </location>
</feature>
<dbReference type="Proteomes" id="UP001206595">
    <property type="component" value="Unassembled WGS sequence"/>
</dbReference>
<feature type="region of interest" description="Disordered" evidence="1">
    <location>
        <begin position="178"/>
        <end position="197"/>
    </location>
</feature>
<sequence>MRQQQRPRQQSTSVLNNSEQRLHNQVRHLVHNNPGSKMSRSRNNPTSDHSLSAGYVRDLEQCQESELIDIRKKNTHILGNPTIVATLPDKGEKLRATNIVIDSLLAQLKPDGNFQASPVETAIQEPSDDNDIDDAPLTDAISKLTLKNKENGREHSVALANAQASNNQYVSSGMMRTRKSSIAEGSNNDANNDPNNNARVRMISLNESLQLQDSHQQTQKSQDLRYKLQKLKNHHKDYSLTEELRPWTTFD</sequence>
<feature type="region of interest" description="Disordered" evidence="1">
    <location>
        <begin position="31"/>
        <end position="53"/>
    </location>
</feature>
<dbReference type="RefSeq" id="XP_051444215.1">
    <property type="nucleotide sequence ID" value="XM_051589397.1"/>
</dbReference>
<proteinExistence type="predicted"/>
<evidence type="ECO:0000313" key="2">
    <source>
        <dbReference type="EMBL" id="KAI8579211.1"/>
    </source>
</evidence>
<feature type="region of interest" description="Disordered" evidence="1">
    <location>
        <begin position="1"/>
        <end position="20"/>
    </location>
</feature>
<dbReference type="AlphaFoldDB" id="A0AAD5HE58"/>
<organism evidence="2 3">
    <name type="scientific">Umbelopsis ramanniana AG</name>
    <dbReference type="NCBI Taxonomy" id="1314678"/>
    <lineage>
        <taxon>Eukaryota</taxon>
        <taxon>Fungi</taxon>
        <taxon>Fungi incertae sedis</taxon>
        <taxon>Mucoromycota</taxon>
        <taxon>Mucoromycotina</taxon>
        <taxon>Umbelopsidomycetes</taxon>
        <taxon>Umbelopsidales</taxon>
        <taxon>Umbelopsidaceae</taxon>
        <taxon>Umbelopsis</taxon>
    </lineage>
</organism>
<name>A0AAD5HE58_UMBRA</name>
<evidence type="ECO:0000256" key="1">
    <source>
        <dbReference type="SAM" id="MobiDB-lite"/>
    </source>
</evidence>
<evidence type="ECO:0000313" key="3">
    <source>
        <dbReference type="Proteomes" id="UP001206595"/>
    </source>
</evidence>
<accession>A0AAD5HE58</accession>
<dbReference type="EMBL" id="MU620922">
    <property type="protein sequence ID" value="KAI8579211.1"/>
    <property type="molecule type" value="Genomic_DNA"/>
</dbReference>
<reference evidence="2" key="2">
    <citation type="journal article" date="2022" name="Proc. Natl. Acad. Sci. U.S.A.">
        <title>Diploid-dominant life cycles characterize the early evolution of Fungi.</title>
        <authorList>
            <person name="Amses K.R."/>
            <person name="Simmons D.R."/>
            <person name="Longcore J.E."/>
            <person name="Mondo S.J."/>
            <person name="Seto K."/>
            <person name="Jeronimo G.H."/>
            <person name="Bonds A.E."/>
            <person name="Quandt C.A."/>
            <person name="Davis W.J."/>
            <person name="Chang Y."/>
            <person name="Federici B.A."/>
            <person name="Kuo A."/>
            <person name="LaButti K."/>
            <person name="Pangilinan J."/>
            <person name="Andreopoulos W."/>
            <person name="Tritt A."/>
            <person name="Riley R."/>
            <person name="Hundley H."/>
            <person name="Johnson J."/>
            <person name="Lipzen A."/>
            <person name="Barry K."/>
            <person name="Lang B.F."/>
            <person name="Cuomo C.A."/>
            <person name="Buchler N.E."/>
            <person name="Grigoriev I.V."/>
            <person name="Spatafora J.W."/>
            <person name="Stajich J.E."/>
            <person name="James T.Y."/>
        </authorList>
    </citation>
    <scope>NUCLEOTIDE SEQUENCE</scope>
    <source>
        <strain evidence="2">AG</strain>
    </source>
</reference>
<reference evidence="2" key="1">
    <citation type="submission" date="2021-06" db="EMBL/GenBank/DDBJ databases">
        <authorList>
            <consortium name="DOE Joint Genome Institute"/>
            <person name="Mondo S.J."/>
            <person name="Amses K.R."/>
            <person name="Simmons D.R."/>
            <person name="Longcore J.E."/>
            <person name="Seto K."/>
            <person name="Alves G.H."/>
            <person name="Bonds A.E."/>
            <person name="Quandt C.A."/>
            <person name="Davis W.J."/>
            <person name="Chang Y."/>
            <person name="Letcher P.M."/>
            <person name="Powell M.J."/>
            <person name="Kuo A."/>
            <person name="Labutti K."/>
            <person name="Pangilinan J."/>
            <person name="Andreopoulos W."/>
            <person name="Tritt A."/>
            <person name="Riley R."/>
            <person name="Hundley H."/>
            <person name="Johnson J."/>
            <person name="Lipzen A."/>
            <person name="Barry K."/>
            <person name="Berbee M.L."/>
            <person name="Buchler N.E."/>
            <person name="Grigoriev I.V."/>
            <person name="Spatafora J.W."/>
            <person name="Stajich J.E."/>
            <person name="James T.Y."/>
        </authorList>
    </citation>
    <scope>NUCLEOTIDE SEQUENCE</scope>
    <source>
        <strain evidence="2">AG</strain>
    </source>
</reference>
<dbReference type="GeneID" id="75914742"/>